<protein>
    <submittedName>
        <fullName evidence="4">Uncharacterized protein</fullName>
    </submittedName>
</protein>
<keyword evidence="5" id="KW-1185">Reference proteome</keyword>
<sequence length="673" mass="71586">MFAEMQLNEMDLFAIALAIFLAVLIALAWIAAPTFEGHFFPLNPFADDMTPPCTAAPTSIDVPEMDNAQQQPQLSFSGMIEHISLAPTCPDGILPGNTAAQSGGDEPSDGDGDKAEKLTECEEAVKALQQEFDTLRVTADETKLKLAESERANTALQSAHNELQSAGLKIQQKLTAGEAARATLEQRVLAANARASAREKDVLGKWHEAQKENVDVPQLRKKTKDAQRREKDAHVKAHNAEAEADEAHQTLALAQARINQLELKVDRQIDEIQRLQRDHDNAFTTAGKLEGEVKQLKIGQKAAYDQHLVAAQVAEQEQKQAQEEIEKLTKELRATKGDHLVSPLQLKRLKKELATANERIEGLEQKLSVKKEGERLREGKRVREADFKIRIKALERENAELRRRLDLLNAKVGGSEDGPPPSDGDQNDSNDRKDPQAPQHDPSADDAPQEESTGGNSSDTTPTTGEPTAHDSTEPKVPQQSASADDTPSPETVSENGAVTTPTTSGTAADDGIDPKVPQQSPSADNTPPQETMGGNGTATTPAPGGTAADDAVAEPPKPRPSKEDRLEAMIAGSNVISKGSKPASSKGGLFQSGGKSALRPSGGRGQNTAPGGRAGPRLGSGASGPLIGPTAAAPPPPQPTLPPTKICANGHSYFEGGSCALCVPDPKSDEDI</sequence>
<dbReference type="Proteomes" id="UP001324427">
    <property type="component" value="Unassembled WGS sequence"/>
</dbReference>
<dbReference type="AlphaFoldDB" id="A0AAV9J9V1"/>
<feature type="compositionally biased region" description="Polar residues" evidence="2">
    <location>
        <begin position="478"/>
        <end position="507"/>
    </location>
</feature>
<keyword evidence="3" id="KW-0812">Transmembrane</keyword>
<evidence type="ECO:0000313" key="5">
    <source>
        <dbReference type="Proteomes" id="UP001324427"/>
    </source>
</evidence>
<evidence type="ECO:0000256" key="1">
    <source>
        <dbReference type="SAM" id="Coils"/>
    </source>
</evidence>
<keyword evidence="3" id="KW-0472">Membrane</keyword>
<evidence type="ECO:0000256" key="2">
    <source>
        <dbReference type="SAM" id="MobiDB-lite"/>
    </source>
</evidence>
<accession>A0AAV9J9V1</accession>
<name>A0AAV9J9V1_9PEZI</name>
<reference evidence="4 5" key="1">
    <citation type="submission" date="2021-11" db="EMBL/GenBank/DDBJ databases">
        <title>Black yeast isolated from Biological Soil Crust.</title>
        <authorList>
            <person name="Kurbessoian T."/>
        </authorList>
    </citation>
    <scope>NUCLEOTIDE SEQUENCE [LARGE SCALE GENOMIC DNA]</scope>
    <source>
        <strain evidence="4 5">CCFEE 5522</strain>
    </source>
</reference>
<feature type="compositionally biased region" description="Low complexity" evidence="2">
    <location>
        <begin position="578"/>
        <end position="589"/>
    </location>
</feature>
<proteinExistence type="predicted"/>
<feature type="coiled-coil region" evidence="1">
    <location>
        <begin position="237"/>
        <end position="278"/>
    </location>
</feature>
<feature type="compositionally biased region" description="Polar residues" evidence="2">
    <location>
        <begin position="518"/>
        <end position="530"/>
    </location>
</feature>
<evidence type="ECO:0000256" key="3">
    <source>
        <dbReference type="SAM" id="Phobius"/>
    </source>
</evidence>
<feature type="compositionally biased region" description="Polar residues" evidence="2">
    <location>
        <begin position="450"/>
        <end position="466"/>
    </location>
</feature>
<feature type="compositionally biased region" description="Low complexity" evidence="2">
    <location>
        <begin position="538"/>
        <end position="551"/>
    </location>
</feature>
<feature type="coiled-coil region" evidence="1">
    <location>
        <begin position="118"/>
        <end position="166"/>
    </location>
</feature>
<gene>
    <name evidence="4" type="ORF">LTR36_007477</name>
</gene>
<feature type="region of interest" description="Disordered" evidence="2">
    <location>
        <begin position="410"/>
        <end position="646"/>
    </location>
</feature>
<feature type="region of interest" description="Disordered" evidence="2">
    <location>
        <begin position="94"/>
        <end position="115"/>
    </location>
</feature>
<comment type="caution">
    <text evidence="4">The sequence shown here is derived from an EMBL/GenBank/DDBJ whole genome shotgun (WGS) entry which is preliminary data.</text>
</comment>
<dbReference type="EMBL" id="JAVFHQ010000049">
    <property type="protein sequence ID" value="KAK4541768.1"/>
    <property type="molecule type" value="Genomic_DNA"/>
</dbReference>
<keyword evidence="3" id="KW-1133">Transmembrane helix</keyword>
<feature type="transmembrane region" description="Helical" evidence="3">
    <location>
        <begin position="12"/>
        <end position="32"/>
    </location>
</feature>
<keyword evidence="1" id="KW-0175">Coiled coil</keyword>
<organism evidence="4 5">
    <name type="scientific">Oleoguttula mirabilis</name>
    <dbReference type="NCBI Taxonomy" id="1507867"/>
    <lineage>
        <taxon>Eukaryota</taxon>
        <taxon>Fungi</taxon>
        <taxon>Dikarya</taxon>
        <taxon>Ascomycota</taxon>
        <taxon>Pezizomycotina</taxon>
        <taxon>Dothideomycetes</taxon>
        <taxon>Dothideomycetidae</taxon>
        <taxon>Mycosphaerellales</taxon>
        <taxon>Teratosphaeriaceae</taxon>
        <taxon>Oleoguttula</taxon>
    </lineage>
</organism>
<feature type="compositionally biased region" description="Pro residues" evidence="2">
    <location>
        <begin position="633"/>
        <end position="643"/>
    </location>
</feature>
<evidence type="ECO:0000313" key="4">
    <source>
        <dbReference type="EMBL" id="KAK4541768.1"/>
    </source>
</evidence>
<feature type="compositionally biased region" description="Basic and acidic residues" evidence="2">
    <location>
        <begin position="557"/>
        <end position="568"/>
    </location>
</feature>